<dbReference type="Gene3D" id="3.30.70.360">
    <property type="match status" value="1"/>
</dbReference>
<reference evidence="4" key="2">
    <citation type="submission" date="2023-05" db="EMBL/GenBank/DDBJ databases">
        <authorList>
            <person name="Fouks B."/>
        </authorList>
    </citation>
    <scope>NUCLEOTIDE SEQUENCE</scope>
    <source>
        <strain evidence="4">Stay&amp;Tobe</strain>
        <tissue evidence="4">Testes</tissue>
    </source>
</reference>
<name>A0AAD8E5G2_DIPPU</name>
<gene>
    <name evidence="4" type="ORF">L9F63_025147</name>
</gene>
<dbReference type="PANTHER" id="PTHR43270">
    <property type="entry name" value="BETA-ALA-HIS DIPEPTIDASE"/>
    <property type="match status" value="1"/>
</dbReference>
<reference evidence="4" key="1">
    <citation type="journal article" date="2023" name="IScience">
        <title>Live-bearing cockroach genome reveals convergent evolutionary mechanisms linked to viviparity in insects and beyond.</title>
        <authorList>
            <person name="Fouks B."/>
            <person name="Harrison M.C."/>
            <person name="Mikhailova A.A."/>
            <person name="Marchal E."/>
            <person name="English S."/>
            <person name="Carruthers M."/>
            <person name="Jennings E.C."/>
            <person name="Chiamaka E.L."/>
            <person name="Frigard R.A."/>
            <person name="Pippel M."/>
            <person name="Attardo G.M."/>
            <person name="Benoit J.B."/>
            <person name="Bornberg-Bauer E."/>
            <person name="Tobe S.S."/>
        </authorList>
    </citation>
    <scope>NUCLEOTIDE SEQUENCE</scope>
    <source>
        <strain evidence="4">Stay&amp;Tobe</strain>
    </source>
</reference>
<dbReference type="Proteomes" id="UP001233999">
    <property type="component" value="Unassembled WGS sequence"/>
</dbReference>
<keyword evidence="2" id="KW-0479">Metal-binding</keyword>
<dbReference type="InterPro" id="IPR051458">
    <property type="entry name" value="Cyt/Met_Dipeptidase"/>
</dbReference>
<keyword evidence="3" id="KW-0378">Hydrolase</keyword>
<evidence type="ECO:0000313" key="4">
    <source>
        <dbReference type="EMBL" id="KAJ9577990.1"/>
    </source>
</evidence>
<dbReference type="GO" id="GO:0016805">
    <property type="term" value="F:dipeptidase activity"/>
    <property type="evidence" value="ECO:0007669"/>
    <property type="project" value="TreeGrafter"/>
</dbReference>
<evidence type="ECO:0000256" key="2">
    <source>
        <dbReference type="ARBA" id="ARBA00022723"/>
    </source>
</evidence>
<dbReference type="InterPro" id="IPR001261">
    <property type="entry name" value="ArgE/DapE_CS"/>
</dbReference>
<dbReference type="GO" id="GO:0005829">
    <property type="term" value="C:cytosol"/>
    <property type="evidence" value="ECO:0007669"/>
    <property type="project" value="TreeGrafter"/>
</dbReference>
<dbReference type="GO" id="GO:0006508">
    <property type="term" value="P:proteolysis"/>
    <property type="evidence" value="ECO:0007669"/>
    <property type="project" value="UniProtKB-KW"/>
</dbReference>
<keyword evidence="1" id="KW-0645">Protease</keyword>
<evidence type="ECO:0000256" key="3">
    <source>
        <dbReference type="ARBA" id="ARBA00022801"/>
    </source>
</evidence>
<sequence length="367" mass="41407">MSVPQALQTIYRYIEAHKPSYVQNLREAVAIPSVSAAPSRRDDCIRMMRWTEKEFRKIGAETELCDIGKQDQPNGSSIKRPPVLTAIVGHKSGKCTILVYGHMDVVPPEEGWETDPFNLVEKDGKLYGRGAVDNKGPMMCWINAIEAYQATKTELPVNIKFIIEGMHEVGSEGLGRLMLTKKKTFLKDIDFVCINDTSWAGMKKPSVSYGTRGLLYFSVSVEGLSKDLHSGEYGGAVVEPLADLIFLMNSLQDHNGRIQVPRIHDDVLQVTPEEERVYKSVTLDVEEMRREVGANKLAHKEDKVRLLMHRWRFPSISYHGIEGAYSGPGGKSIIPAKVVGKFSVRLVQHMQNRTRYYEDYRPFGESM</sequence>
<organism evidence="4 5">
    <name type="scientific">Diploptera punctata</name>
    <name type="common">Pacific beetle cockroach</name>
    <dbReference type="NCBI Taxonomy" id="6984"/>
    <lineage>
        <taxon>Eukaryota</taxon>
        <taxon>Metazoa</taxon>
        <taxon>Ecdysozoa</taxon>
        <taxon>Arthropoda</taxon>
        <taxon>Hexapoda</taxon>
        <taxon>Insecta</taxon>
        <taxon>Pterygota</taxon>
        <taxon>Neoptera</taxon>
        <taxon>Polyneoptera</taxon>
        <taxon>Dictyoptera</taxon>
        <taxon>Blattodea</taxon>
        <taxon>Blaberoidea</taxon>
        <taxon>Blaberidae</taxon>
        <taxon>Diplopterinae</taxon>
        <taxon>Diploptera</taxon>
    </lineage>
</organism>
<dbReference type="Pfam" id="PF01546">
    <property type="entry name" value="Peptidase_M20"/>
    <property type="match status" value="1"/>
</dbReference>
<dbReference type="AlphaFoldDB" id="A0AAD8E5G2"/>
<protein>
    <submittedName>
        <fullName evidence="4">Uncharacterized protein</fullName>
    </submittedName>
</protein>
<dbReference type="SUPFAM" id="SSF53187">
    <property type="entry name" value="Zn-dependent exopeptidases"/>
    <property type="match status" value="1"/>
</dbReference>
<evidence type="ECO:0000256" key="1">
    <source>
        <dbReference type="ARBA" id="ARBA00022670"/>
    </source>
</evidence>
<dbReference type="PANTHER" id="PTHR43270:SF4">
    <property type="entry name" value="CARNOSINE DIPEPTIDASE 2, ISOFORM A"/>
    <property type="match status" value="1"/>
</dbReference>
<dbReference type="Gene3D" id="3.40.630.10">
    <property type="entry name" value="Zn peptidases"/>
    <property type="match status" value="1"/>
</dbReference>
<dbReference type="GO" id="GO:0046872">
    <property type="term" value="F:metal ion binding"/>
    <property type="evidence" value="ECO:0007669"/>
    <property type="project" value="UniProtKB-KW"/>
</dbReference>
<dbReference type="InterPro" id="IPR002933">
    <property type="entry name" value="Peptidase_M20"/>
</dbReference>
<proteinExistence type="predicted"/>
<accession>A0AAD8E5G2</accession>
<dbReference type="EMBL" id="JASPKZ010009131">
    <property type="protein sequence ID" value="KAJ9577990.1"/>
    <property type="molecule type" value="Genomic_DNA"/>
</dbReference>
<comment type="caution">
    <text evidence="4">The sequence shown here is derived from an EMBL/GenBank/DDBJ whole genome shotgun (WGS) entry which is preliminary data.</text>
</comment>
<evidence type="ECO:0000313" key="5">
    <source>
        <dbReference type="Proteomes" id="UP001233999"/>
    </source>
</evidence>
<keyword evidence="5" id="KW-1185">Reference proteome</keyword>
<dbReference type="PROSITE" id="PS00758">
    <property type="entry name" value="ARGE_DAPE_CPG2_1"/>
    <property type="match status" value="1"/>
</dbReference>